<organism evidence="3 4">
    <name type="scientific">Didymosphaeria variabile</name>
    <dbReference type="NCBI Taxonomy" id="1932322"/>
    <lineage>
        <taxon>Eukaryota</taxon>
        <taxon>Fungi</taxon>
        <taxon>Dikarya</taxon>
        <taxon>Ascomycota</taxon>
        <taxon>Pezizomycotina</taxon>
        <taxon>Dothideomycetes</taxon>
        <taxon>Pleosporomycetidae</taxon>
        <taxon>Pleosporales</taxon>
        <taxon>Massarineae</taxon>
        <taxon>Didymosphaeriaceae</taxon>
        <taxon>Didymosphaeria</taxon>
    </lineage>
</organism>
<feature type="region of interest" description="Disordered" evidence="1">
    <location>
        <begin position="178"/>
        <end position="203"/>
    </location>
</feature>
<comment type="caution">
    <text evidence="3">The sequence shown here is derived from an EMBL/GenBank/DDBJ whole genome shotgun (WGS) entry which is preliminary data.</text>
</comment>
<protein>
    <recommendedName>
        <fullName evidence="2">BRCT domain-containing protein</fullName>
    </recommendedName>
</protein>
<feature type="compositionally biased region" description="Polar residues" evidence="1">
    <location>
        <begin position="362"/>
        <end position="378"/>
    </location>
</feature>
<feature type="compositionally biased region" description="Low complexity" evidence="1">
    <location>
        <begin position="559"/>
        <end position="569"/>
    </location>
</feature>
<feature type="region of interest" description="Disordered" evidence="1">
    <location>
        <begin position="1"/>
        <end position="166"/>
    </location>
</feature>
<feature type="region of interest" description="Disordered" evidence="1">
    <location>
        <begin position="620"/>
        <end position="647"/>
    </location>
</feature>
<feature type="compositionally biased region" description="Acidic residues" evidence="1">
    <location>
        <begin position="342"/>
        <end position="355"/>
    </location>
</feature>
<dbReference type="PROSITE" id="PS50172">
    <property type="entry name" value="BRCT"/>
    <property type="match status" value="1"/>
</dbReference>
<feature type="compositionally biased region" description="Polar residues" evidence="1">
    <location>
        <begin position="927"/>
        <end position="941"/>
    </location>
</feature>
<evidence type="ECO:0000313" key="3">
    <source>
        <dbReference type="EMBL" id="KAJ4358659.1"/>
    </source>
</evidence>
<dbReference type="OrthoDB" id="2384350at2759"/>
<dbReference type="InterPro" id="IPR001357">
    <property type="entry name" value="BRCT_dom"/>
</dbReference>
<evidence type="ECO:0000313" key="4">
    <source>
        <dbReference type="Proteomes" id="UP001140513"/>
    </source>
</evidence>
<feature type="region of interest" description="Disordered" evidence="1">
    <location>
        <begin position="543"/>
        <end position="582"/>
    </location>
</feature>
<feature type="domain" description="BRCT" evidence="2">
    <location>
        <begin position="664"/>
        <end position="758"/>
    </location>
</feature>
<sequence length="1038" mass="111509">MVATRSRGKATGDAAATNNTTASTLKAPPKRAVKRKAADEVPAPEPGKASAQQPAKRKRTAAAAATAELEKPATRTTRRAAKPVEEPQAEASEAPKPAKRATRGRKAAEPAVPVVEPEKKIEEPAPTKTTRARKAPGKVTKAVATKAVRLPPASSAPKRATRATKATVSIAAPIVGARATDSPLKKPARKPAKKTPTRKTATKAVVENKAAVAPVEEPFAEFPTYPSTPGHIVAPISGRDALKELPAGYPETPAHIAAPISSRDALKELPAGYPSTPAHISAPTSSGDAFKELPIGYPNTPAHIIAPAQQDNGMLEQSEQQSAAQQDNSSKPFPTSFSVPDSSDDEDEDEDEDIAEPLAVNVPSSHTATPSKIASSPKTPKAKTPVQSEEALQAMLNQEALEELPADYPRTPAQFIDAYGNKEAFNQLPEYPKTPAHVAEAYGNQKALDELPGYPKTPNHIMSAQKNQKAFKELAAEYPSTPDEYVDASENLQAFKQMAEYPKTPAHINAPMSTREALKELPIDYPATPAHIMTVKQGLDQLPGYPNTPALKNVTSTPAQQSSASKSASDNGSEEFESALDVTESDLMQIDGDDYIVKSTPPKVNFNINGSISLAPTLAPPVSAARASPTKSALRSPLKNGAKTPKKQVTWPEDFEADEDETFDFSVILRGTRFLVDVTSNGEDQSLFFTTTLEEMGAQVFREWTETTSLTHVIFKEGSQETIDKIRASNGTVKCINTGWLVDVENTKKRVNENKYLIDLSTATVCTPVARTPRRRDFFTPAKTPTRFLNNIESSSAAKSVEDIPATPTSSDFDRSLASIEDKENSFEDSTFFKKFSLSVPAKKPWRMAKAPTKTPTKESLLREAPVKSSIFSERPVKSSMISERPVKSSMFSQPPVKNPFFGSTAAKDPLFSQPPIKGPLFRTGPMKSSSLFGQSPSKPSSLDRPASPDTWFDQQAKKSSSLLGQGPVKSSTLLSQSVQKPVTSGRFSALLNGVPSTPTANRVAPPVNFLSTHKKRTAAQSFGGSITTPAKKFRGLF</sequence>
<dbReference type="GeneID" id="80906773"/>
<dbReference type="CDD" id="cd17716">
    <property type="entry name" value="BRCT_microcephalin_rpt1"/>
    <property type="match status" value="1"/>
</dbReference>
<dbReference type="EMBL" id="JAPEUX010000002">
    <property type="protein sequence ID" value="KAJ4358659.1"/>
    <property type="molecule type" value="Genomic_DNA"/>
</dbReference>
<dbReference type="Gene3D" id="3.40.50.10190">
    <property type="entry name" value="BRCT domain"/>
    <property type="match status" value="1"/>
</dbReference>
<dbReference type="Proteomes" id="UP001140513">
    <property type="component" value="Unassembled WGS sequence"/>
</dbReference>
<feature type="compositionally biased region" description="Low complexity" evidence="1">
    <location>
        <begin position="316"/>
        <end position="326"/>
    </location>
</feature>
<reference evidence="3" key="1">
    <citation type="submission" date="2022-10" db="EMBL/GenBank/DDBJ databases">
        <title>Tapping the CABI collections for fungal endophytes: first genome assemblies for Collariella, Neodidymelliopsis, Ascochyta clinopodiicola, Didymella pomorum, Didymosphaeria variabile, Neocosmospora piperis and Neocucurbitaria cava.</title>
        <authorList>
            <person name="Hill R."/>
        </authorList>
    </citation>
    <scope>NUCLEOTIDE SEQUENCE</scope>
    <source>
        <strain evidence="3">IMI 356815</strain>
    </source>
</reference>
<feature type="compositionally biased region" description="Low complexity" evidence="1">
    <location>
        <begin position="11"/>
        <end position="27"/>
    </location>
</feature>
<feature type="compositionally biased region" description="Basic and acidic residues" evidence="1">
    <location>
        <begin position="116"/>
        <end position="125"/>
    </location>
</feature>
<keyword evidence="4" id="KW-1185">Reference proteome</keyword>
<proteinExistence type="predicted"/>
<feature type="compositionally biased region" description="Polar residues" evidence="1">
    <location>
        <begin position="327"/>
        <end position="340"/>
    </location>
</feature>
<feature type="compositionally biased region" description="Basic residues" evidence="1">
    <location>
        <begin position="186"/>
        <end position="201"/>
    </location>
</feature>
<evidence type="ECO:0000256" key="1">
    <source>
        <dbReference type="SAM" id="MobiDB-lite"/>
    </source>
</evidence>
<dbReference type="RefSeq" id="XP_056075518.1">
    <property type="nucleotide sequence ID" value="XM_056212045.1"/>
</dbReference>
<feature type="region of interest" description="Disordered" evidence="1">
    <location>
        <begin position="277"/>
        <end position="389"/>
    </location>
</feature>
<dbReference type="AlphaFoldDB" id="A0A9W9CFA7"/>
<dbReference type="InterPro" id="IPR036420">
    <property type="entry name" value="BRCT_dom_sf"/>
</dbReference>
<dbReference type="SUPFAM" id="SSF52113">
    <property type="entry name" value="BRCT domain"/>
    <property type="match status" value="1"/>
</dbReference>
<feature type="region of interest" description="Disordered" evidence="1">
    <location>
        <begin position="908"/>
        <end position="978"/>
    </location>
</feature>
<gene>
    <name evidence="3" type="ORF">N0V89_003243</name>
</gene>
<name>A0A9W9CFA7_9PLEO</name>
<accession>A0A9W9CFA7</accession>
<evidence type="ECO:0000259" key="2">
    <source>
        <dbReference type="PROSITE" id="PS50172"/>
    </source>
</evidence>
<feature type="compositionally biased region" description="Polar residues" evidence="1">
    <location>
        <begin position="958"/>
        <end position="978"/>
    </location>
</feature>